<evidence type="ECO:0000256" key="1">
    <source>
        <dbReference type="ARBA" id="ARBA00022837"/>
    </source>
</evidence>
<name>A0A813X0D4_9BILA</name>
<dbReference type="InterPro" id="IPR002048">
    <property type="entry name" value="EF_hand_dom"/>
</dbReference>
<comment type="caution">
    <text evidence="3">The sequence shown here is derived from an EMBL/GenBank/DDBJ whole genome shotgun (WGS) entry which is preliminary data.</text>
</comment>
<gene>
    <name evidence="3" type="ORF">OXX778_LOCUS9681</name>
</gene>
<reference evidence="3" key="1">
    <citation type="submission" date="2021-02" db="EMBL/GenBank/DDBJ databases">
        <authorList>
            <person name="Nowell W R."/>
        </authorList>
    </citation>
    <scope>NUCLEOTIDE SEQUENCE</scope>
    <source>
        <strain evidence="3">Ploen Becks lab</strain>
    </source>
</reference>
<proteinExistence type="predicted"/>
<dbReference type="InterPro" id="IPR011992">
    <property type="entry name" value="EF-hand-dom_pair"/>
</dbReference>
<dbReference type="Pfam" id="PF13202">
    <property type="entry name" value="EF-hand_5"/>
    <property type="match status" value="1"/>
</dbReference>
<dbReference type="PROSITE" id="PS00018">
    <property type="entry name" value="EF_HAND_1"/>
    <property type="match status" value="1"/>
</dbReference>
<dbReference type="OrthoDB" id="26525at2759"/>
<sequence>RSYFASIDTNGDGVLSFEEFRAAGLSGQGF</sequence>
<organism evidence="3 4">
    <name type="scientific">Brachionus calyciflorus</name>
    <dbReference type="NCBI Taxonomy" id="104777"/>
    <lineage>
        <taxon>Eukaryota</taxon>
        <taxon>Metazoa</taxon>
        <taxon>Spiralia</taxon>
        <taxon>Gnathifera</taxon>
        <taxon>Rotifera</taxon>
        <taxon>Eurotatoria</taxon>
        <taxon>Monogononta</taxon>
        <taxon>Pseudotrocha</taxon>
        <taxon>Ploima</taxon>
        <taxon>Brachionidae</taxon>
        <taxon>Brachionus</taxon>
    </lineage>
</organism>
<evidence type="ECO:0000313" key="3">
    <source>
        <dbReference type="EMBL" id="CAF0865945.1"/>
    </source>
</evidence>
<dbReference type="InterPro" id="IPR018247">
    <property type="entry name" value="EF_Hand_1_Ca_BS"/>
</dbReference>
<dbReference type="AlphaFoldDB" id="A0A813X0D4"/>
<accession>A0A813X0D4</accession>
<feature type="domain" description="EF-hand" evidence="2">
    <location>
        <begin position="1"/>
        <end position="30"/>
    </location>
</feature>
<dbReference type="GO" id="GO:0005509">
    <property type="term" value="F:calcium ion binding"/>
    <property type="evidence" value="ECO:0007669"/>
    <property type="project" value="InterPro"/>
</dbReference>
<evidence type="ECO:0000259" key="2">
    <source>
        <dbReference type="PROSITE" id="PS50222"/>
    </source>
</evidence>
<feature type="non-terminal residue" evidence="3">
    <location>
        <position position="1"/>
    </location>
</feature>
<evidence type="ECO:0000313" key="4">
    <source>
        <dbReference type="Proteomes" id="UP000663879"/>
    </source>
</evidence>
<dbReference type="PROSITE" id="PS50222">
    <property type="entry name" value="EF_HAND_2"/>
    <property type="match status" value="1"/>
</dbReference>
<dbReference type="Proteomes" id="UP000663879">
    <property type="component" value="Unassembled WGS sequence"/>
</dbReference>
<dbReference type="SUPFAM" id="SSF47473">
    <property type="entry name" value="EF-hand"/>
    <property type="match status" value="1"/>
</dbReference>
<keyword evidence="1" id="KW-0106">Calcium</keyword>
<dbReference type="EMBL" id="CAJNOC010001451">
    <property type="protein sequence ID" value="CAF0865945.1"/>
    <property type="molecule type" value="Genomic_DNA"/>
</dbReference>
<protein>
    <recommendedName>
        <fullName evidence="2">EF-hand domain-containing protein</fullName>
    </recommendedName>
</protein>
<dbReference type="Gene3D" id="1.10.238.10">
    <property type="entry name" value="EF-hand"/>
    <property type="match status" value="1"/>
</dbReference>
<keyword evidence="4" id="KW-1185">Reference proteome</keyword>